<dbReference type="Proteomes" id="UP000234483">
    <property type="component" value="Unassembled WGS sequence"/>
</dbReference>
<dbReference type="Gene3D" id="6.10.250.690">
    <property type="match status" value="1"/>
</dbReference>
<evidence type="ECO:0000256" key="7">
    <source>
        <dbReference type="ARBA" id="ARBA00023125"/>
    </source>
</evidence>
<feature type="domain" description="OmpR/PhoB-type" evidence="13">
    <location>
        <begin position="140"/>
        <end position="239"/>
    </location>
</feature>
<dbReference type="SMART" id="SM00862">
    <property type="entry name" value="Trans_reg_C"/>
    <property type="match status" value="1"/>
</dbReference>
<dbReference type="GO" id="GO:0005829">
    <property type="term" value="C:cytosol"/>
    <property type="evidence" value="ECO:0007669"/>
    <property type="project" value="TreeGrafter"/>
</dbReference>
<reference evidence="15 16" key="1">
    <citation type="submission" date="2017-12" db="EMBL/GenBank/DDBJ databases">
        <title>The genome sequence of Caulobacter flavus CGMCC1 15093.</title>
        <authorList>
            <person name="Gao J."/>
            <person name="Mao X."/>
            <person name="Sun J."/>
        </authorList>
    </citation>
    <scope>NUCLEOTIDE SEQUENCE [LARGE SCALE GENOMIC DNA]</scope>
    <source>
        <strain evidence="15 16">CGMCC1 15093</strain>
    </source>
</reference>
<dbReference type="Gene3D" id="1.10.10.10">
    <property type="entry name" value="Winged helix-like DNA-binding domain superfamily/Winged helix DNA-binding domain"/>
    <property type="match status" value="1"/>
</dbReference>
<keyword evidence="17" id="KW-1185">Reference proteome</keyword>
<keyword evidence="3" id="KW-0678">Repressor</keyword>
<evidence type="ECO:0000313" key="17">
    <source>
        <dbReference type="Proteomes" id="UP000281192"/>
    </source>
</evidence>
<evidence type="ECO:0000313" key="15">
    <source>
        <dbReference type="EMBL" id="PLR15413.1"/>
    </source>
</evidence>
<keyword evidence="2" id="KW-0963">Cytoplasm</keyword>
<keyword evidence="4 10" id="KW-0597">Phosphoprotein</keyword>
<dbReference type="KEGG" id="cfh:C1707_16410"/>
<name>A0A2N5CTM7_9CAUL</name>
<evidence type="ECO:0000256" key="1">
    <source>
        <dbReference type="ARBA" id="ARBA00004496"/>
    </source>
</evidence>
<gene>
    <name evidence="14" type="ORF">C1707_16410</name>
    <name evidence="15" type="ORF">CFHF_12255</name>
</gene>
<comment type="subcellular location">
    <subcellularLocation>
        <location evidence="1">Cytoplasm</location>
    </subcellularLocation>
</comment>
<evidence type="ECO:0000259" key="13">
    <source>
        <dbReference type="PROSITE" id="PS51755"/>
    </source>
</evidence>
<dbReference type="EMBL" id="PJRQ01000023">
    <property type="protein sequence ID" value="PLR15413.1"/>
    <property type="molecule type" value="Genomic_DNA"/>
</dbReference>
<dbReference type="GO" id="GO:0000976">
    <property type="term" value="F:transcription cis-regulatory region binding"/>
    <property type="evidence" value="ECO:0007669"/>
    <property type="project" value="TreeGrafter"/>
</dbReference>
<dbReference type="SUPFAM" id="SSF46894">
    <property type="entry name" value="C-terminal effector domain of the bipartite response regulators"/>
    <property type="match status" value="1"/>
</dbReference>
<sequence length="244" mass="26476">MTPDASITETATVLLVEDDDVLRREMAAYLGAQGYAVRQAGAVDAAREILDAHAVDVVVLDVNLPGEDGLSLCRQLARPDGPAILMLSAMGEAVDRILGLELGADDYVVKPIPPRELLARVKALMRRRAAAGPQGRNPKRNTYAFAGFRMDLSARQLTAPNGMLLLLTRGELAILSLLLDNARSVVSREDLLTVIRGEAAETVGRGVDLHISRLRRKIEAQTDQELIKTYRGVGYVLDAKVVIE</sequence>
<keyword evidence="6" id="KW-0805">Transcription regulation</keyword>
<dbReference type="Proteomes" id="UP000281192">
    <property type="component" value="Chromosome"/>
</dbReference>
<dbReference type="PROSITE" id="PS51755">
    <property type="entry name" value="OMPR_PHOB"/>
    <property type="match status" value="1"/>
</dbReference>
<keyword evidence="9" id="KW-0804">Transcription</keyword>
<evidence type="ECO:0000256" key="6">
    <source>
        <dbReference type="ARBA" id="ARBA00023015"/>
    </source>
</evidence>
<evidence type="ECO:0000256" key="11">
    <source>
        <dbReference type="PROSITE-ProRule" id="PRU01091"/>
    </source>
</evidence>
<evidence type="ECO:0000256" key="9">
    <source>
        <dbReference type="ARBA" id="ARBA00023163"/>
    </source>
</evidence>
<dbReference type="SUPFAM" id="SSF52172">
    <property type="entry name" value="CheY-like"/>
    <property type="match status" value="1"/>
</dbReference>
<evidence type="ECO:0000259" key="12">
    <source>
        <dbReference type="PROSITE" id="PS50110"/>
    </source>
</evidence>
<dbReference type="Pfam" id="PF00072">
    <property type="entry name" value="Response_reg"/>
    <property type="match status" value="1"/>
</dbReference>
<dbReference type="AlphaFoldDB" id="A0A2N5CTM7"/>
<keyword evidence="8" id="KW-0010">Activator</keyword>
<keyword evidence="5" id="KW-0902">Two-component regulatory system</keyword>
<dbReference type="InterPro" id="IPR001867">
    <property type="entry name" value="OmpR/PhoB-type_DNA-bd"/>
</dbReference>
<dbReference type="CDD" id="cd00383">
    <property type="entry name" value="trans_reg_C"/>
    <property type="match status" value="1"/>
</dbReference>
<dbReference type="PROSITE" id="PS50110">
    <property type="entry name" value="RESPONSE_REGULATORY"/>
    <property type="match status" value="1"/>
</dbReference>
<feature type="domain" description="Response regulatory" evidence="12">
    <location>
        <begin position="12"/>
        <end position="125"/>
    </location>
</feature>
<feature type="DNA-binding region" description="OmpR/PhoB-type" evidence="11">
    <location>
        <begin position="140"/>
        <end position="239"/>
    </location>
</feature>
<evidence type="ECO:0000256" key="10">
    <source>
        <dbReference type="PROSITE-ProRule" id="PRU00169"/>
    </source>
</evidence>
<dbReference type="PANTHER" id="PTHR48111">
    <property type="entry name" value="REGULATOR OF RPOS"/>
    <property type="match status" value="1"/>
</dbReference>
<keyword evidence="7 11" id="KW-0238">DNA-binding</keyword>
<dbReference type="SMART" id="SM00448">
    <property type="entry name" value="REC"/>
    <property type="match status" value="1"/>
</dbReference>
<dbReference type="InterPro" id="IPR036388">
    <property type="entry name" value="WH-like_DNA-bd_sf"/>
</dbReference>
<dbReference type="OrthoDB" id="9784252at2"/>
<dbReference type="GO" id="GO:0032993">
    <property type="term" value="C:protein-DNA complex"/>
    <property type="evidence" value="ECO:0007669"/>
    <property type="project" value="TreeGrafter"/>
</dbReference>
<dbReference type="GO" id="GO:0006355">
    <property type="term" value="P:regulation of DNA-templated transcription"/>
    <property type="evidence" value="ECO:0007669"/>
    <property type="project" value="InterPro"/>
</dbReference>
<dbReference type="InterPro" id="IPR011006">
    <property type="entry name" value="CheY-like_superfamily"/>
</dbReference>
<reference evidence="14 17" key="2">
    <citation type="submission" date="2018-01" db="EMBL/GenBank/DDBJ databases">
        <title>Complete genome sequence of Caulobacter flavus RHGG3.</title>
        <authorList>
            <person name="Yang E."/>
        </authorList>
    </citation>
    <scope>NUCLEOTIDE SEQUENCE [LARGE SCALE GENOMIC DNA]</scope>
    <source>
        <strain evidence="14 17">RHGG3</strain>
    </source>
</reference>
<proteinExistence type="predicted"/>
<evidence type="ECO:0000256" key="3">
    <source>
        <dbReference type="ARBA" id="ARBA00022491"/>
    </source>
</evidence>
<dbReference type="Gene3D" id="3.40.50.2300">
    <property type="match status" value="1"/>
</dbReference>
<dbReference type="InterPro" id="IPR001789">
    <property type="entry name" value="Sig_transdc_resp-reg_receiver"/>
</dbReference>
<evidence type="ECO:0000313" key="16">
    <source>
        <dbReference type="Proteomes" id="UP000234483"/>
    </source>
</evidence>
<feature type="modified residue" description="4-aspartylphosphate" evidence="10">
    <location>
        <position position="61"/>
    </location>
</feature>
<dbReference type="InterPro" id="IPR039420">
    <property type="entry name" value="WalR-like"/>
</dbReference>
<organism evidence="15 16">
    <name type="scientific">Caulobacter flavus</name>
    <dbReference type="NCBI Taxonomy" id="1679497"/>
    <lineage>
        <taxon>Bacteria</taxon>
        <taxon>Pseudomonadati</taxon>
        <taxon>Pseudomonadota</taxon>
        <taxon>Alphaproteobacteria</taxon>
        <taxon>Caulobacterales</taxon>
        <taxon>Caulobacteraceae</taxon>
        <taxon>Caulobacter</taxon>
    </lineage>
</organism>
<dbReference type="GO" id="GO:0000156">
    <property type="term" value="F:phosphorelay response regulator activity"/>
    <property type="evidence" value="ECO:0007669"/>
    <property type="project" value="TreeGrafter"/>
</dbReference>
<evidence type="ECO:0000256" key="8">
    <source>
        <dbReference type="ARBA" id="ARBA00023159"/>
    </source>
</evidence>
<evidence type="ECO:0000256" key="2">
    <source>
        <dbReference type="ARBA" id="ARBA00022490"/>
    </source>
</evidence>
<dbReference type="PANTHER" id="PTHR48111:SF55">
    <property type="entry name" value="AEROBIC RESPIRATION CONTROL PROTEIN ARCA"/>
    <property type="match status" value="1"/>
</dbReference>
<evidence type="ECO:0000313" key="14">
    <source>
        <dbReference type="EMBL" id="AYV47712.1"/>
    </source>
</evidence>
<evidence type="ECO:0000256" key="5">
    <source>
        <dbReference type="ARBA" id="ARBA00023012"/>
    </source>
</evidence>
<dbReference type="Pfam" id="PF00486">
    <property type="entry name" value="Trans_reg_C"/>
    <property type="match status" value="1"/>
</dbReference>
<dbReference type="EMBL" id="CP026100">
    <property type="protein sequence ID" value="AYV47712.1"/>
    <property type="molecule type" value="Genomic_DNA"/>
</dbReference>
<protein>
    <submittedName>
        <fullName evidence="15">DNA-binding response regulator</fullName>
    </submittedName>
</protein>
<dbReference type="RefSeq" id="WP_101713299.1">
    <property type="nucleotide sequence ID" value="NZ_CP026100.1"/>
</dbReference>
<evidence type="ECO:0000256" key="4">
    <source>
        <dbReference type="ARBA" id="ARBA00022553"/>
    </source>
</evidence>
<dbReference type="InterPro" id="IPR016032">
    <property type="entry name" value="Sig_transdc_resp-reg_C-effctor"/>
</dbReference>
<accession>A0A2N5CTM7</accession>